<dbReference type="SUPFAM" id="SSF51735">
    <property type="entry name" value="NAD(P)-binding Rossmann-fold domains"/>
    <property type="match status" value="1"/>
</dbReference>
<feature type="domain" description="UDP-glucose/GDP-mannose dehydrogenase C-terminal" evidence="4">
    <location>
        <begin position="317"/>
        <end position="417"/>
    </location>
</feature>
<keyword evidence="6" id="KW-1185">Reference proteome</keyword>
<dbReference type="SUPFAM" id="SSF48179">
    <property type="entry name" value="6-phosphogluconate dehydrogenase C-terminal domain-like"/>
    <property type="match status" value="1"/>
</dbReference>
<organism evidence="5 6">
    <name type="scientific">Paenarthrobacter nicotinovorans</name>
    <name type="common">Arthrobacter nicotinovorans</name>
    <dbReference type="NCBI Taxonomy" id="29320"/>
    <lineage>
        <taxon>Bacteria</taxon>
        <taxon>Bacillati</taxon>
        <taxon>Actinomycetota</taxon>
        <taxon>Actinomycetes</taxon>
        <taxon>Micrococcales</taxon>
        <taxon>Micrococcaceae</taxon>
        <taxon>Paenarthrobacter</taxon>
    </lineage>
</organism>
<evidence type="ECO:0000259" key="4">
    <source>
        <dbReference type="SMART" id="SM00984"/>
    </source>
</evidence>
<name>A0ABV0GUG3_PAENI</name>
<comment type="similarity">
    <text evidence="3">Belongs to the UDP-glucose/GDP-mannose dehydrogenase family.</text>
</comment>
<dbReference type="Proteomes" id="UP001448614">
    <property type="component" value="Unassembled WGS sequence"/>
</dbReference>
<dbReference type="InterPro" id="IPR001732">
    <property type="entry name" value="UDP-Glc/GDP-Man_DH_N"/>
</dbReference>
<dbReference type="SUPFAM" id="SSF52413">
    <property type="entry name" value="UDP-glucose/GDP-mannose dehydrogenase C-terminal domain"/>
    <property type="match status" value="1"/>
</dbReference>
<keyword evidence="2" id="KW-0520">NAD</keyword>
<reference evidence="5 6" key="1">
    <citation type="journal article" date="2024" name="Appl. Microbiol. Biotechnol.">
        <title>Biosynthetic gene clusters with biotechnological applications in novel Antarctic isolates from Actinomycetota.</title>
        <authorList>
            <person name="Bruna P."/>
            <person name="Nunez-Montero K."/>
            <person name="Contreras M.J."/>
            <person name="Leal K."/>
            <person name="Garcia M."/>
            <person name="Abanto M."/>
            <person name="Barrientos L."/>
        </authorList>
    </citation>
    <scope>NUCLEOTIDE SEQUENCE [LARGE SCALE GENOMIC DNA]</scope>
    <source>
        <strain evidence="5 6">Se16.17</strain>
    </source>
</reference>
<keyword evidence="1 5" id="KW-0560">Oxidoreductase</keyword>
<dbReference type="Pfam" id="PF03721">
    <property type="entry name" value="UDPG_MGDP_dh_N"/>
    <property type="match status" value="1"/>
</dbReference>
<proteinExistence type="inferred from homology"/>
<dbReference type="PANTHER" id="PTHR43491:SF1">
    <property type="entry name" value="UDP-N-ACETYL-D-MANNOSAMINE DEHYDROGENASE"/>
    <property type="match status" value="1"/>
</dbReference>
<dbReference type="EMBL" id="JBBMFV010000004">
    <property type="protein sequence ID" value="MEO3942030.1"/>
    <property type="molecule type" value="Genomic_DNA"/>
</dbReference>
<accession>A0ABV0GUG3</accession>
<evidence type="ECO:0000313" key="6">
    <source>
        <dbReference type="Proteomes" id="UP001448614"/>
    </source>
</evidence>
<dbReference type="InterPro" id="IPR017476">
    <property type="entry name" value="UDP-Glc/GDP-Man"/>
</dbReference>
<dbReference type="Pfam" id="PF03720">
    <property type="entry name" value="UDPG_MGDP_dh_C"/>
    <property type="match status" value="1"/>
</dbReference>
<sequence>MSSIKTVAVIGLGYIGLPTAAILATNGLSVIGVDVNSNTVDAVNRGEVPFVEPDLGVHVAGAVSQGNLRATTETPSADAYIVAVPTPFLADRSADLSYIEAAARGIAPQLKGDELVILESTSPPRATRHLADYILALRPDLSLDGADGAPVVHFAHCPERVLPGRVMIELVTNDRIVGGITTEAAELAKELYSVFCQGEILVTDDVTAEMAKLVENSYRDVNIAFANELSVISDKLGIDVWELIRLANHHPRVNILQPGPGVGGHCIAVDPWFIVAAAPDESRLIRTAREVNDSKPEWVVDKVRSAAEAYGSQPKIAALGLAFKANIDDLRESPAIGITASLADALASANVMVVEPHVEELPKALAGRTNVVLTATQEAIAQADVVVVLVDHDEFKSIPQASLAGKTVIDTRGIWRESVTDAAAATTL</sequence>
<dbReference type="InterPro" id="IPR008927">
    <property type="entry name" value="6-PGluconate_DH-like_C_sf"/>
</dbReference>
<evidence type="ECO:0000256" key="1">
    <source>
        <dbReference type="ARBA" id="ARBA00023002"/>
    </source>
</evidence>
<comment type="caution">
    <text evidence="5">The sequence shown here is derived from an EMBL/GenBank/DDBJ whole genome shotgun (WGS) entry which is preliminary data.</text>
</comment>
<dbReference type="NCBIfam" id="TIGR03026">
    <property type="entry name" value="NDP-sugDHase"/>
    <property type="match status" value="1"/>
</dbReference>
<evidence type="ECO:0000256" key="3">
    <source>
        <dbReference type="PIRNR" id="PIRNR000124"/>
    </source>
</evidence>
<dbReference type="PIRSF" id="PIRSF000124">
    <property type="entry name" value="UDPglc_GDPman_dh"/>
    <property type="match status" value="1"/>
</dbReference>
<dbReference type="RefSeq" id="WP_347782802.1">
    <property type="nucleotide sequence ID" value="NZ_JBBMFV010000004.1"/>
</dbReference>
<protein>
    <submittedName>
        <fullName evidence="5">UDP-N-acetyl-D-mannosamine dehydrogenase</fullName>
        <ecNumber evidence="5">1.1.1.336</ecNumber>
    </submittedName>
</protein>
<evidence type="ECO:0000313" key="5">
    <source>
        <dbReference type="EMBL" id="MEO3942030.1"/>
    </source>
</evidence>
<dbReference type="InterPro" id="IPR014027">
    <property type="entry name" value="UDP-Glc/GDP-Man_DH_C"/>
</dbReference>
<dbReference type="PIRSF" id="PIRSF500136">
    <property type="entry name" value="UDP_ManNAc_DH"/>
    <property type="match status" value="1"/>
</dbReference>
<dbReference type="GO" id="GO:0089714">
    <property type="term" value="F:UDP-N-acetyl-D-mannosamine dehydrogenase activity"/>
    <property type="evidence" value="ECO:0007669"/>
    <property type="project" value="UniProtKB-EC"/>
</dbReference>
<dbReference type="InterPro" id="IPR028359">
    <property type="entry name" value="UDP_ManNAc/GlcNAc_DH"/>
</dbReference>
<dbReference type="NCBIfam" id="NF008286">
    <property type="entry name" value="PRK11064.1"/>
    <property type="match status" value="1"/>
</dbReference>
<dbReference type="InterPro" id="IPR036220">
    <property type="entry name" value="UDP-Glc/GDP-Man_DH_C_sf"/>
</dbReference>
<dbReference type="InterPro" id="IPR014026">
    <property type="entry name" value="UDP-Glc/GDP-Man_DH_dimer"/>
</dbReference>
<dbReference type="Pfam" id="PF00984">
    <property type="entry name" value="UDPG_MGDP_dh"/>
    <property type="match status" value="1"/>
</dbReference>
<dbReference type="EC" id="1.1.1.336" evidence="5"/>
<evidence type="ECO:0000256" key="2">
    <source>
        <dbReference type="ARBA" id="ARBA00023027"/>
    </source>
</evidence>
<dbReference type="SMART" id="SM00984">
    <property type="entry name" value="UDPG_MGDP_dh_C"/>
    <property type="match status" value="1"/>
</dbReference>
<dbReference type="Gene3D" id="3.40.50.720">
    <property type="entry name" value="NAD(P)-binding Rossmann-like Domain"/>
    <property type="match status" value="2"/>
</dbReference>
<dbReference type="PANTHER" id="PTHR43491">
    <property type="entry name" value="UDP-N-ACETYL-D-MANNOSAMINE DEHYDROGENASE"/>
    <property type="match status" value="1"/>
</dbReference>
<dbReference type="InterPro" id="IPR036291">
    <property type="entry name" value="NAD(P)-bd_dom_sf"/>
</dbReference>
<gene>
    <name evidence="5" type="primary">wecC</name>
    <name evidence="5" type="ORF">V3C41_13195</name>
</gene>